<accession>A0ABV8AVK4</accession>
<dbReference type="EMBL" id="JBHRZT010000004">
    <property type="protein sequence ID" value="MFC3882033.1"/>
    <property type="molecule type" value="Genomic_DNA"/>
</dbReference>
<protein>
    <submittedName>
        <fullName evidence="1">MerR family transcriptional regulator</fullName>
    </submittedName>
</protein>
<sequence>MNSNITHASDIKQIEVENKMLKEENNDLRDKLKNVLPSTQEQQRQDYLSLVKTFMNVSFYKTKEGYEERRKQAKEIMSEELFQQFYPTPNYEYGEGLSSKPTDMKLYLHSHAPTNDTLEVIVEFTNNVTDKKQNKTDTTRKLIKVTTQKANEKWQVTTIDELNVELL</sequence>
<name>A0ABV8AVK4_9BACI</name>
<proteinExistence type="predicted"/>
<reference evidence="2" key="1">
    <citation type="journal article" date="2019" name="Int. J. Syst. Evol. Microbiol.">
        <title>The Global Catalogue of Microorganisms (GCM) 10K type strain sequencing project: providing services to taxonomists for standard genome sequencing and annotation.</title>
        <authorList>
            <consortium name="The Broad Institute Genomics Platform"/>
            <consortium name="The Broad Institute Genome Sequencing Center for Infectious Disease"/>
            <person name="Wu L."/>
            <person name="Ma J."/>
        </authorList>
    </citation>
    <scope>NUCLEOTIDE SEQUENCE [LARGE SCALE GENOMIC DNA]</scope>
    <source>
        <strain evidence="2">CCUG 61889</strain>
    </source>
</reference>
<keyword evidence="2" id="KW-1185">Reference proteome</keyword>
<comment type="caution">
    <text evidence="1">The sequence shown here is derived from an EMBL/GenBank/DDBJ whole genome shotgun (WGS) entry which is preliminary data.</text>
</comment>
<evidence type="ECO:0000313" key="2">
    <source>
        <dbReference type="Proteomes" id="UP001595752"/>
    </source>
</evidence>
<organism evidence="1 2">
    <name type="scientific">Bacillus songklensis</name>
    <dbReference type="NCBI Taxonomy" id="1069116"/>
    <lineage>
        <taxon>Bacteria</taxon>
        <taxon>Bacillati</taxon>
        <taxon>Bacillota</taxon>
        <taxon>Bacilli</taxon>
        <taxon>Bacillales</taxon>
        <taxon>Bacillaceae</taxon>
        <taxon>Bacillus</taxon>
    </lineage>
</organism>
<evidence type="ECO:0000313" key="1">
    <source>
        <dbReference type="EMBL" id="MFC3882033.1"/>
    </source>
</evidence>
<dbReference type="Proteomes" id="UP001595752">
    <property type="component" value="Unassembled WGS sequence"/>
</dbReference>
<gene>
    <name evidence="1" type="ORF">ACFOU2_00220</name>
</gene>